<comment type="subcellular location">
    <subcellularLocation>
        <location evidence="2">Nucleus</location>
    </subcellularLocation>
</comment>
<evidence type="ECO:0000256" key="4">
    <source>
        <dbReference type="ARBA" id="ARBA00022722"/>
    </source>
</evidence>
<dbReference type="PANTHER" id="PTHR21077:SF5">
    <property type="entry name" value="CROSSOVER JUNCTION ENDONUCLEASE MMS4"/>
    <property type="match status" value="1"/>
</dbReference>
<dbReference type="GO" id="GO:0046872">
    <property type="term" value="F:metal ion binding"/>
    <property type="evidence" value="ECO:0007669"/>
    <property type="project" value="UniProtKB-KW"/>
</dbReference>
<evidence type="ECO:0000256" key="7">
    <source>
        <dbReference type="ARBA" id="ARBA00022763"/>
    </source>
</evidence>
<evidence type="ECO:0000313" key="17">
    <source>
        <dbReference type="EMBL" id="KAI9254573.1"/>
    </source>
</evidence>
<dbReference type="InterPro" id="IPR033310">
    <property type="entry name" value="Mms4/EME1/EME2"/>
</dbReference>
<dbReference type="GO" id="GO:0003677">
    <property type="term" value="F:DNA binding"/>
    <property type="evidence" value="ECO:0007669"/>
    <property type="project" value="InterPro"/>
</dbReference>
<evidence type="ECO:0000256" key="9">
    <source>
        <dbReference type="ARBA" id="ARBA00022842"/>
    </source>
</evidence>
<evidence type="ECO:0000256" key="6">
    <source>
        <dbReference type="ARBA" id="ARBA00022759"/>
    </source>
</evidence>
<evidence type="ECO:0000259" key="16">
    <source>
        <dbReference type="Pfam" id="PF02732"/>
    </source>
</evidence>
<proteinExistence type="inferred from homology"/>
<keyword evidence="5" id="KW-0479">Metal-binding</keyword>
<dbReference type="GO" id="GO:0031297">
    <property type="term" value="P:replication fork processing"/>
    <property type="evidence" value="ECO:0007669"/>
    <property type="project" value="TreeGrafter"/>
</dbReference>
<dbReference type="GO" id="GO:0006302">
    <property type="term" value="P:double-strand break repair"/>
    <property type="evidence" value="ECO:0007669"/>
    <property type="project" value="TreeGrafter"/>
</dbReference>
<keyword evidence="13" id="KW-0469">Meiosis</keyword>
<comment type="caution">
    <text evidence="17">The sequence shown here is derived from an EMBL/GenBank/DDBJ whole genome shotgun (WGS) entry which is preliminary data.</text>
</comment>
<evidence type="ECO:0000256" key="12">
    <source>
        <dbReference type="ARBA" id="ARBA00023242"/>
    </source>
</evidence>
<name>A0AAD5PB27_9FUNG</name>
<comment type="similarity">
    <text evidence="3">Belongs to the EME1/MMS4 family.</text>
</comment>
<dbReference type="Gene3D" id="3.40.50.10130">
    <property type="match status" value="1"/>
</dbReference>
<evidence type="ECO:0000256" key="11">
    <source>
        <dbReference type="ARBA" id="ARBA00023204"/>
    </source>
</evidence>
<feature type="region of interest" description="Disordered" evidence="15">
    <location>
        <begin position="174"/>
        <end position="211"/>
    </location>
</feature>
<dbReference type="GO" id="GO:0008821">
    <property type="term" value="F:crossover junction DNA endonuclease activity"/>
    <property type="evidence" value="ECO:0007669"/>
    <property type="project" value="TreeGrafter"/>
</dbReference>
<reference evidence="17" key="1">
    <citation type="journal article" date="2022" name="IScience">
        <title>Evolution of zygomycete secretomes and the origins of terrestrial fungal ecologies.</title>
        <authorList>
            <person name="Chang Y."/>
            <person name="Wang Y."/>
            <person name="Mondo S."/>
            <person name="Ahrendt S."/>
            <person name="Andreopoulos W."/>
            <person name="Barry K."/>
            <person name="Beard J."/>
            <person name="Benny G.L."/>
            <person name="Blankenship S."/>
            <person name="Bonito G."/>
            <person name="Cuomo C."/>
            <person name="Desiro A."/>
            <person name="Gervers K.A."/>
            <person name="Hundley H."/>
            <person name="Kuo A."/>
            <person name="LaButti K."/>
            <person name="Lang B.F."/>
            <person name="Lipzen A."/>
            <person name="O'Donnell K."/>
            <person name="Pangilinan J."/>
            <person name="Reynolds N."/>
            <person name="Sandor L."/>
            <person name="Smith M.E."/>
            <person name="Tsang A."/>
            <person name="Grigoriev I.V."/>
            <person name="Stajich J.E."/>
            <person name="Spatafora J.W."/>
        </authorList>
    </citation>
    <scope>NUCLEOTIDE SEQUENCE</scope>
    <source>
        <strain evidence="17">RSA 2281</strain>
    </source>
</reference>
<dbReference type="Proteomes" id="UP001209540">
    <property type="component" value="Unassembled WGS sequence"/>
</dbReference>
<keyword evidence="12" id="KW-0539">Nucleus</keyword>
<keyword evidence="11" id="KW-0234">DNA repair</keyword>
<evidence type="ECO:0000256" key="3">
    <source>
        <dbReference type="ARBA" id="ARBA00005313"/>
    </source>
</evidence>
<evidence type="ECO:0000256" key="13">
    <source>
        <dbReference type="ARBA" id="ARBA00023254"/>
    </source>
</evidence>
<dbReference type="Gene3D" id="1.10.150.670">
    <property type="entry name" value="Crossover junction endonuclease EME1, DNA-binding domain"/>
    <property type="match status" value="1"/>
</dbReference>
<organism evidence="17 18">
    <name type="scientific">Phascolomyces articulosus</name>
    <dbReference type="NCBI Taxonomy" id="60185"/>
    <lineage>
        <taxon>Eukaryota</taxon>
        <taxon>Fungi</taxon>
        <taxon>Fungi incertae sedis</taxon>
        <taxon>Mucoromycota</taxon>
        <taxon>Mucoromycotina</taxon>
        <taxon>Mucoromycetes</taxon>
        <taxon>Mucorales</taxon>
        <taxon>Lichtheimiaceae</taxon>
        <taxon>Phascolomyces</taxon>
    </lineage>
</organism>
<dbReference type="PANTHER" id="PTHR21077">
    <property type="entry name" value="EME1 PROTEIN"/>
    <property type="match status" value="1"/>
</dbReference>
<sequence>MLKRDRAKEEKKAEKERKKLLEHANRLRVNRNELLSEMILDVRPEFACSPRGQLLKQVVTEKEAEFHASDTGLHTITWRRRCMAQWDEEKGVFLPYPDQKPRIIKESYVLLFMDMPQLCALISSQDMNSQIDRIQSRAGEDAKIILMTEGLETYYKKKNVLVQRDFNKVVLENLSQQQEQTSNGSSTPSKKRTTTGSSKSNDPIVEAARTGPRKVEMEEKLTYLQMMKNIRLVPTVDLADTVDWIVALTADIANAMYKHRNFKYFKHQGPAKSGVDAADSWSKMLQEIQLCTPAVADAVISKYPNLSSLHRAYQCVGLDDRDKEKLLAELEVERSVISSRDRTVNKHMSKKIYTIFSSTDDQLNIA</sequence>
<reference evidence="17" key="2">
    <citation type="submission" date="2023-02" db="EMBL/GenBank/DDBJ databases">
        <authorList>
            <consortium name="DOE Joint Genome Institute"/>
            <person name="Mondo S.J."/>
            <person name="Chang Y."/>
            <person name="Wang Y."/>
            <person name="Ahrendt S."/>
            <person name="Andreopoulos W."/>
            <person name="Barry K."/>
            <person name="Beard J."/>
            <person name="Benny G.L."/>
            <person name="Blankenship S."/>
            <person name="Bonito G."/>
            <person name="Cuomo C."/>
            <person name="Desiro A."/>
            <person name="Gervers K.A."/>
            <person name="Hundley H."/>
            <person name="Kuo A."/>
            <person name="LaButti K."/>
            <person name="Lang B.F."/>
            <person name="Lipzen A."/>
            <person name="O'Donnell K."/>
            <person name="Pangilinan J."/>
            <person name="Reynolds N."/>
            <person name="Sandor L."/>
            <person name="Smith M.W."/>
            <person name="Tsang A."/>
            <person name="Grigoriev I.V."/>
            <person name="Stajich J.E."/>
            <person name="Spatafora J.W."/>
        </authorList>
    </citation>
    <scope>NUCLEOTIDE SEQUENCE</scope>
    <source>
        <strain evidence="17">RSA 2281</strain>
    </source>
</reference>
<evidence type="ECO:0000256" key="5">
    <source>
        <dbReference type="ARBA" id="ARBA00022723"/>
    </source>
</evidence>
<keyword evidence="7" id="KW-0227">DNA damage</keyword>
<dbReference type="InterPro" id="IPR006166">
    <property type="entry name" value="ERCC4_domain"/>
</dbReference>
<dbReference type="InterPro" id="IPR042530">
    <property type="entry name" value="EME1/EME2_C"/>
</dbReference>
<evidence type="ECO:0000313" key="18">
    <source>
        <dbReference type="Proteomes" id="UP001209540"/>
    </source>
</evidence>
<keyword evidence="18" id="KW-1185">Reference proteome</keyword>
<evidence type="ECO:0000256" key="14">
    <source>
        <dbReference type="SAM" id="Coils"/>
    </source>
</evidence>
<evidence type="ECO:0000256" key="10">
    <source>
        <dbReference type="ARBA" id="ARBA00023172"/>
    </source>
</evidence>
<evidence type="ECO:0000256" key="1">
    <source>
        <dbReference type="ARBA" id="ARBA00001946"/>
    </source>
</evidence>
<evidence type="ECO:0000256" key="15">
    <source>
        <dbReference type="SAM" id="MobiDB-lite"/>
    </source>
</evidence>
<dbReference type="GO" id="GO:0000712">
    <property type="term" value="P:resolution of meiotic recombination intermediates"/>
    <property type="evidence" value="ECO:0007669"/>
    <property type="project" value="TreeGrafter"/>
</dbReference>
<keyword evidence="10" id="KW-0233">DNA recombination</keyword>
<keyword evidence="9" id="KW-0460">Magnesium</keyword>
<feature type="compositionally biased region" description="Polar residues" evidence="15">
    <location>
        <begin position="174"/>
        <end position="184"/>
    </location>
</feature>
<feature type="coiled-coil region" evidence="14">
    <location>
        <begin position="4"/>
        <end position="37"/>
    </location>
</feature>
<dbReference type="AlphaFoldDB" id="A0AAD5PB27"/>
<evidence type="ECO:0000256" key="2">
    <source>
        <dbReference type="ARBA" id="ARBA00004123"/>
    </source>
</evidence>
<dbReference type="EMBL" id="JAIXMP010000024">
    <property type="protein sequence ID" value="KAI9254573.1"/>
    <property type="molecule type" value="Genomic_DNA"/>
</dbReference>
<keyword evidence="8" id="KW-0378">Hydrolase</keyword>
<keyword evidence="4" id="KW-0540">Nuclease</keyword>
<dbReference type="Pfam" id="PF02732">
    <property type="entry name" value="ERCC4"/>
    <property type="match status" value="1"/>
</dbReference>
<keyword evidence="6" id="KW-0255">Endonuclease</keyword>
<dbReference type="Pfam" id="PF21292">
    <property type="entry name" value="EME1-MUS81_C"/>
    <property type="match status" value="1"/>
</dbReference>
<comment type="cofactor">
    <cofactor evidence="1">
        <name>Mg(2+)</name>
        <dbReference type="ChEBI" id="CHEBI:18420"/>
    </cofactor>
</comment>
<dbReference type="GO" id="GO:0048476">
    <property type="term" value="C:Holliday junction resolvase complex"/>
    <property type="evidence" value="ECO:0007669"/>
    <property type="project" value="InterPro"/>
</dbReference>
<evidence type="ECO:0000256" key="8">
    <source>
        <dbReference type="ARBA" id="ARBA00022801"/>
    </source>
</evidence>
<feature type="domain" description="ERCC4" evidence="16">
    <location>
        <begin position="75"/>
        <end position="248"/>
    </location>
</feature>
<dbReference type="GO" id="GO:0031573">
    <property type="term" value="P:mitotic intra-S DNA damage checkpoint signaling"/>
    <property type="evidence" value="ECO:0007669"/>
    <property type="project" value="TreeGrafter"/>
</dbReference>
<dbReference type="GO" id="GO:0005634">
    <property type="term" value="C:nucleus"/>
    <property type="evidence" value="ECO:0007669"/>
    <property type="project" value="UniProtKB-SubCell"/>
</dbReference>
<protein>
    <recommendedName>
        <fullName evidence="16">ERCC4 domain-containing protein</fullName>
    </recommendedName>
</protein>
<accession>A0AAD5PB27</accession>
<gene>
    <name evidence="17" type="ORF">BDA99DRAFT_161168</name>
</gene>
<keyword evidence="14" id="KW-0175">Coiled coil</keyword>